<name>A0A069ARC4_CLODI</name>
<dbReference type="CDD" id="cd01948">
    <property type="entry name" value="EAL"/>
    <property type="match status" value="1"/>
</dbReference>
<keyword evidence="4" id="KW-0762">Sugar transport</keyword>
<evidence type="ECO:0000256" key="1">
    <source>
        <dbReference type="ARBA" id="ARBA00004651"/>
    </source>
</evidence>
<organism evidence="13">
    <name type="scientific">Clostridioides difficile</name>
    <name type="common">Peptoclostridium difficile</name>
    <dbReference type="NCBI Taxonomy" id="1496"/>
    <lineage>
        <taxon>Bacteria</taxon>
        <taxon>Bacillati</taxon>
        <taxon>Bacillota</taxon>
        <taxon>Clostridia</taxon>
        <taxon>Peptostreptococcales</taxon>
        <taxon>Peptostreptococcaceae</taxon>
        <taxon>Clostridioides</taxon>
    </lineage>
</organism>
<proteinExistence type="predicted"/>
<dbReference type="Pfam" id="PF00563">
    <property type="entry name" value="EAL"/>
    <property type="match status" value="1"/>
</dbReference>
<dbReference type="EMBL" id="LK932534">
    <property type="protein sequence ID" value="CDS90184.1"/>
    <property type="molecule type" value="Genomic_DNA"/>
</dbReference>
<evidence type="ECO:0000259" key="9">
    <source>
        <dbReference type="PROSITE" id="PS50883"/>
    </source>
</evidence>
<dbReference type="Gene3D" id="3.20.20.450">
    <property type="entry name" value="EAL domain"/>
    <property type="match status" value="1"/>
</dbReference>
<feature type="transmembrane region" description="Helical" evidence="8">
    <location>
        <begin position="344"/>
        <end position="362"/>
    </location>
</feature>
<evidence type="ECO:0000313" key="12">
    <source>
        <dbReference type="EMBL" id="CDS90386.1"/>
    </source>
</evidence>
<reference evidence="13" key="1">
    <citation type="submission" date="2014-07" db="EMBL/GenBank/DDBJ databases">
        <authorList>
            <person name="Monot Marc"/>
        </authorList>
    </citation>
    <scope>NUCLEOTIDE SEQUENCE</scope>
    <source>
        <strain evidence="13">7032989</strain>
        <strain evidence="12">7032994</strain>
    </source>
</reference>
<dbReference type="EMBL" id="LK932773">
    <property type="protein sequence ID" value="CDS93291.1"/>
    <property type="molecule type" value="Genomic_DNA"/>
</dbReference>
<evidence type="ECO:0000313" key="11">
    <source>
        <dbReference type="EMBL" id="CDS90184.1"/>
    </source>
</evidence>
<dbReference type="PROSITE" id="PS50883">
    <property type="entry name" value="EAL"/>
    <property type="match status" value="1"/>
</dbReference>
<gene>
    <name evidence="13" type="ORF">BN1095_1300130</name>
    <name evidence="11" type="ORF">BN1096_790084</name>
    <name evidence="12" type="ORF">BN1097_790084</name>
</gene>
<protein>
    <submittedName>
        <fullName evidence="13">PTS system, lactose/cellobiose-family IIC component</fullName>
    </submittedName>
</protein>
<dbReference type="GO" id="GO:1902815">
    <property type="term" value="P:N,N'-diacetylchitobiose import"/>
    <property type="evidence" value="ECO:0007669"/>
    <property type="project" value="TreeGrafter"/>
</dbReference>
<sequence length="700" mass="78966">MLKRNFENVEDNKILYSIKQGMILAIPAIMTGSTALVILNLPIKAYQEYLSGLFNGEVTNILNFINDSTLGIISLIILLTISYSYGKIYGSKYTVLVPIVAMCSFLVFSHGNELNSYIEIFKTKWLFTSIIVSMTSSVLFVKLTESFVTSVKFHTEGADADFNMVVSAIVPFIIVVFLFSIFRVIMISLIGSSNFQDIFYNLFSNVFNKMGTNLMSALLFIFLMHFMWFFGIHGSNVLDTVAKNLFENSMAININLVNNNQLPTEIFTKTFFDTMVLLGGCGSLLCLVIAIFLSEKRINVRKLAKIASIPALFNINEMLVFGIPIVFNYIMFVPFVITPIILTITSYVAMSTGIVPCTVSAVEWTSPIFLSGYMSTGSIRGSLLQVFNLCVGVMIYIPFIKMSQNRYTYMFKNNIENLTNLLKRYELTGEQPNLLNHNGKIGSISKMLASDLKFAMKRGEIELFYQPQVNYNGNVVGAEGLLRWKHSIGGFIYPPLVIILAKEEGFLDELGEYIINKACIDLKKSEKLLRNPVKFSVNISPDQLDDPKLPEQIKNIISSNDINPNMLGIEITEQIALSGSQIIIERINAIHNLGIKLIMDDFGMGHSSLIYLQNNNFDIVKLDGSLVKEILTNKRSSEIIMTIVNLSKNLDFDIVVEYVENIDQRDKLYGLGCEIYQGYYYSKAIPFEEFVEYANQEREI</sequence>
<dbReference type="GO" id="GO:0009401">
    <property type="term" value="P:phosphoenolpyruvate-dependent sugar phosphotransferase system"/>
    <property type="evidence" value="ECO:0007669"/>
    <property type="project" value="InterPro"/>
</dbReference>
<dbReference type="AlphaFoldDB" id="A0A069ARC4"/>
<evidence type="ECO:0000256" key="6">
    <source>
        <dbReference type="ARBA" id="ARBA00022989"/>
    </source>
</evidence>
<feature type="transmembrane region" description="Helical" evidence="8">
    <location>
        <begin position="382"/>
        <end position="400"/>
    </location>
</feature>
<dbReference type="InterPro" id="IPR051088">
    <property type="entry name" value="PTS_Sugar-EIIC/EIIB"/>
</dbReference>
<feature type="domain" description="PTS EIIC type-3" evidence="10">
    <location>
        <begin position="1"/>
        <end position="399"/>
    </location>
</feature>
<keyword evidence="5 8" id="KW-0812">Transmembrane</keyword>
<evidence type="ECO:0000256" key="4">
    <source>
        <dbReference type="ARBA" id="ARBA00022597"/>
    </source>
</evidence>
<evidence type="ECO:0000256" key="3">
    <source>
        <dbReference type="ARBA" id="ARBA00022475"/>
    </source>
</evidence>
<feature type="transmembrane region" description="Helical" evidence="8">
    <location>
        <begin position="318"/>
        <end position="337"/>
    </location>
</feature>
<dbReference type="PANTHER" id="PTHR33989:SF4">
    <property type="entry name" value="PTS SYSTEM N,N'-DIACETYLCHITOBIOSE-SPECIFIC EIIC COMPONENT"/>
    <property type="match status" value="1"/>
</dbReference>
<evidence type="ECO:0000259" key="10">
    <source>
        <dbReference type="PROSITE" id="PS51105"/>
    </source>
</evidence>
<dbReference type="GO" id="GO:0008982">
    <property type="term" value="F:protein-N(PI)-phosphohistidine-sugar phosphotransferase activity"/>
    <property type="evidence" value="ECO:0007669"/>
    <property type="project" value="InterPro"/>
</dbReference>
<dbReference type="PANTHER" id="PTHR33989">
    <property type="match status" value="1"/>
</dbReference>
<dbReference type="SMART" id="SM00052">
    <property type="entry name" value="EAL"/>
    <property type="match status" value="1"/>
</dbReference>
<feature type="transmembrane region" description="Helical" evidence="8">
    <location>
        <begin position="61"/>
        <end position="81"/>
    </location>
</feature>
<feature type="transmembrane region" description="Helical" evidence="8">
    <location>
        <begin position="21"/>
        <end position="41"/>
    </location>
</feature>
<feature type="transmembrane region" description="Helical" evidence="8">
    <location>
        <begin position="123"/>
        <end position="141"/>
    </location>
</feature>
<feature type="domain" description="EAL" evidence="9">
    <location>
        <begin position="445"/>
        <end position="698"/>
    </location>
</feature>
<dbReference type="PROSITE" id="PS51105">
    <property type="entry name" value="PTS_EIIC_TYPE_3"/>
    <property type="match status" value="1"/>
</dbReference>
<keyword evidence="7 8" id="KW-0472">Membrane</keyword>
<evidence type="ECO:0000256" key="8">
    <source>
        <dbReference type="SAM" id="Phobius"/>
    </source>
</evidence>
<dbReference type="GO" id="GO:0005886">
    <property type="term" value="C:plasma membrane"/>
    <property type="evidence" value="ECO:0007669"/>
    <property type="project" value="UniProtKB-SubCell"/>
</dbReference>
<keyword evidence="3" id="KW-1003">Cell membrane</keyword>
<dbReference type="InterPro" id="IPR001633">
    <property type="entry name" value="EAL_dom"/>
</dbReference>
<feature type="transmembrane region" description="Helical" evidence="8">
    <location>
        <begin position="162"/>
        <end position="190"/>
    </location>
</feature>
<evidence type="ECO:0000313" key="13">
    <source>
        <dbReference type="EMBL" id="CDS93291.1"/>
    </source>
</evidence>
<dbReference type="KEGG" id="pdf:CD630DERM_36500"/>
<keyword evidence="2" id="KW-0813">Transport</keyword>
<evidence type="ECO:0000256" key="2">
    <source>
        <dbReference type="ARBA" id="ARBA00022448"/>
    </source>
</evidence>
<dbReference type="InterPro" id="IPR004501">
    <property type="entry name" value="PTS_EIIC_3"/>
</dbReference>
<comment type="subcellular location">
    <subcellularLocation>
        <location evidence="1">Cell membrane</location>
        <topology evidence="1">Multi-pass membrane protein</topology>
    </subcellularLocation>
</comment>
<dbReference type="PATRIC" id="fig|1496.1373.peg.3305"/>
<feature type="transmembrane region" description="Helical" evidence="8">
    <location>
        <begin position="271"/>
        <end position="293"/>
    </location>
</feature>
<dbReference type="EMBL" id="LK932419">
    <property type="protein sequence ID" value="CDS90386.1"/>
    <property type="molecule type" value="Genomic_DNA"/>
</dbReference>
<dbReference type="RefSeq" id="WP_003435700.1">
    <property type="nucleotide sequence ID" value="NZ_BAABSG010000011.1"/>
</dbReference>
<dbReference type="SUPFAM" id="SSF141868">
    <property type="entry name" value="EAL domain-like"/>
    <property type="match status" value="1"/>
</dbReference>
<feature type="transmembrane region" description="Helical" evidence="8">
    <location>
        <begin position="210"/>
        <end position="230"/>
    </location>
</feature>
<accession>A0A069ARC4</accession>
<evidence type="ECO:0000256" key="7">
    <source>
        <dbReference type="ARBA" id="ARBA00023136"/>
    </source>
</evidence>
<dbReference type="InterPro" id="IPR003352">
    <property type="entry name" value="PTS_EIIC"/>
</dbReference>
<evidence type="ECO:0000256" key="5">
    <source>
        <dbReference type="ARBA" id="ARBA00022692"/>
    </source>
</evidence>
<dbReference type="Pfam" id="PF02378">
    <property type="entry name" value="PTS_EIIC"/>
    <property type="match status" value="1"/>
</dbReference>
<keyword evidence="6 8" id="KW-1133">Transmembrane helix</keyword>
<dbReference type="InterPro" id="IPR035919">
    <property type="entry name" value="EAL_sf"/>
</dbReference>